<dbReference type="GO" id="GO:0004252">
    <property type="term" value="F:serine-type endopeptidase activity"/>
    <property type="evidence" value="ECO:0007669"/>
    <property type="project" value="InterPro"/>
</dbReference>
<evidence type="ECO:0000256" key="4">
    <source>
        <dbReference type="ARBA" id="ARBA00022801"/>
    </source>
</evidence>
<evidence type="ECO:0000256" key="6">
    <source>
        <dbReference type="ARBA" id="ARBA00023136"/>
    </source>
</evidence>
<evidence type="ECO:0000256" key="7">
    <source>
        <dbReference type="ARBA" id="ARBA00038445"/>
    </source>
</evidence>
<proteinExistence type="inferred from homology"/>
<evidence type="ECO:0000259" key="8">
    <source>
        <dbReference type="Pfam" id="PF10502"/>
    </source>
</evidence>
<organism evidence="9 10">
    <name type="scientific">Caenorhabditis auriculariae</name>
    <dbReference type="NCBI Taxonomy" id="2777116"/>
    <lineage>
        <taxon>Eukaryota</taxon>
        <taxon>Metazoa</taxon>
        <taxon>Ecdysozoa</taxon>
        <taxon>Nematoda</taxon>
        <taxon>Chromadorea</taxon>
        <taxon>Rhabditida</taxon>
        <taxon>Rhabditina</taxon>
        <taxon>Rhabditomorpha</taxon>
        <taxon>Rhabditoidea</taxon>
        <taxon>Rhabditidae</taxon>
        <taxon>Peloderinae</taxon>
        <taxon>Caenorhabditis</taxon>
    </lineage>
</organism>
<dbReference type="SUPFAM" id="SSF51306">
    <property type="entry name" value="LexA/Signal peptidase"/>
    <property type="match status" value="1"/>
</dbReference>
<comment type="subcellular location">
    <subcellularLocation>
        <location evidence="1">Mitochondrion inner membrane</location>
    </subcellularLocation>
</comment>
<dbReference type="InterPro" id="IPR036286">
    <property type="entry name" value="LexA/Signal_pep-like_sf"/>
</dbReference>
<evidence type="ECO:0000313" key="9">
    <source>
        <dbReference type="EMBL" id="CAD6198943.1"/>
    </source>
</evidence>
<dbReference type="Gene3D" id="2.10.109.10">
    <property type="entry name" value="Umud Fragment, subunit A"/>
    <property type="match status" value="1"/>
</dbReference>
<dbReference type="PANTHER" id="PTHR12383">
    <property type="entry name" value="PROTEASE FAMILY S26 MITOCHONDRIAL INNER MEMBRANE PROTEASE-RELATED"/>
    <property type="match status" value="1"/>
</dbReference>
<evidence type="ECO:0000256" key="3">
    <source>
        <dbReference type="ARBA" id="ARBA00022792"/>
    </source>
</evidence>
<name>A0A8S1HSZ6_9PELO</name>
<dbReference type="Pfam" id="PF10502">
    <property type="entry name" value="Peptidase_S26"/>
    <property type="match status" value="2"/>
</dbReference>
<dbReference type="InterPro" id="IPR000223">
    <property type="entry name" value="Pept_S26A_signal_pept_1"/>
</dbReference>
<dbReference type="GO" id="GO:0006465">
    <property type="term" value="P:signal peptide processing"/>
    <property type="evidence" value="ECO:0007669"/>
    <property type="project" value="InterPro"/>
</dbReference>
<keyword evidence="4" id="KW-0378">Hydrolase</keyword>
<protein>
    <recommendedName>
        <fullName evidence="8">Peptidase S26 domain-containing protein</fullName>
    </recommendedName>
</protein>
<dbReference type="Proteomes" id="UP000835052">
    <property type="component" value="Unassembled WGS sequence"/>
</dbReference>
<sequence>MYPTIHDGDLIIAERFSIQNASVKKGDIVGCLNPFKSQELLCKRVSAKGGEFVESELLSNKRVPPGHVFLRGDNAAASTDSRHFGPVPEGLVQIRLALRIWPLNRFGWISRRDESDFVI</sequence>
<feature type="domain" description="Peptidase S26" evidence="8">
    <location>
        <begin position="60"/>
        <end position="101"/>
    </location>
</feature>
<gene>
    <name evidence="9" type="ORF">CAUJ_LOCUS14848</name>
</gene>
<evidence type="ECO:0000256" key="1">
    <source>
        <dbReference type="ARBA" id="ARBA00004273"/>
    </source>
</evidence>
<dbReference type="InterPro" id="IPR019533">
    <property type="entry name" value="Peptidase_S26"/>
</dbReference>
<keyword evidence="10" id="KW-1185">Reference proteome</keyword>
<dbReference type="EMBL" id="CAJGYM010000145">
    <property type="protein sequence ID" value="CAD6198943.1"/>
    <property type="molecule type" value="Genomic_DNA"/>
</dbReference>
<dbReference type="InterPro" id="IPR052064">
    <property type="entry name" value="Mito_IMP1_subunit"/>
</dbReference>
<feature type="domain" description="Peptidase S26" evidence="8">
    <location>
        <begin position="1"/>
        <end position="54"/>
    </location>
</feature>
<dbReference type="CDD" id="cd06530">
    <property type="entry name" value="S26_SPase_I"/>
    <property type="match status" value="1"/>
</dbReference>
<dbReference type="OrthoDB" id="308440at2759"/>
<accession>A0A8S1HSZ6</accession>
<dbReference type="AlphaFoldDB" id="A0A8S1HSZ6"/>
<comment type="caution">
    <text evidence="9">The sequence shown here is derived from an EMBL/GenBank/DDBJ whole genome shotgun (WGS) entry which is preliminary data.</text>
</comment>
<evidence type="ECO:0000256" key="5">
    <source>
        <dbReference type="ARBA" id="ARBA00023128"/>
    </source>
</evidence>
<reference evidence="9" key="1">
    <citation type="submission" date="2020-10" db="EMBL/GenBank/DDBJ databases">
        <authorList>
            <person name="Kikuchi T."/>
        </authorList>
    </citation>
    <scope>NUCLEOTIDE SEQUENCE</scope>
    <source>
        <strain evidence="9">NKZ352</strain>
    </source>
</reference>
<comment type="subunit">
    <text evidence="2">Heterodimer of 2 subunits, IMMPL1 and IMMPL2.</text>
</comment>
<evidence type="ECO:0000256" key="2">
    <source>
        <dbReference type="ARBA" id="ARBA00011805"/>
    </source>
</evidence>
<dbReference type="PRINTS" id="PR00727">
    <property type="entry name" value="LEADERPTASE"/>
</dbReference>
<dbReference type="GO" id="GO:0006627">
    <property type="term" value="P:protein processing involved in protein targeting to mitochondrion"/>
    <property type="evidence" value="ECO:0007669"/>
    <property type="project" value="TreeGrafter"/>
</dbReference>
<comment type="similarity">
    <text evidence="7">Belongs to the peptidase S26 family. IMP1 subfamily.</text>
</comment>
<dbReference type="GO" id="GO:0042720">
    <property type="term" value="C:mitochondrial inner membrane peptidase complex"/>
    <property type="evidence" value="ECO:0007669"/>
    <property type="project" value="TreeGrafter"/>
</dbReference>
<keyword evidence="6" id="KW-0472">Membrane</keyword>
<keyword evidence="5" id="KW-0496">Mitochondrion</keyword>
<dbReference type="PANTHER" id="PTHR12383:SF16">
    <property type="entry name" value="MITOCHONDRIAL INNER MEMBRANE PROTEASE SUBUNIT 1"/>
    <property type="match status" value="1"/>
</dbReference>
<keyword evidence="3" id="KW-0999">Mitochondrion inner membrane</keyword>
<evidence type="ECO:0000313" key="10">
    <source>
        <dbReference type="Proteomes" id="UP000835052"/>
    </source>
</evidence>